<name>A0ABP9V5V8_9DEIO</name>
<keyword evidence="2" id="KW-1185">Reference proteome</keyword>
<sequence>MPTLPCPSRRPDFSFTGFCMFGESANHMGHFAWAFSHSSYQRFFA</sequence>
<protein>
    <submittedName>
        <fullName evidence="1">Uncharacterized protein</fullName>
    </submittedName>
</protein>
<dbReference type="EMBL" id="BAABRN010000002">
    <property type="protein sequence ID" value="GAA5500609.1"/>
    <property type="molecule type" value="Genomic_DNA"/>
</dbReference>
<organism evidence="1 2">
    <name type="scientific">Deinococcus xinjiangensis</name>
    <dbReference type="NCBI Taxonomy" id="457454"/>
    <lineage>
        <taxon>Bacteria</taxon>
        <taxon>Thermotogati</taxon>
        <taxon>Deinococcota</taxon>
        <taxon>Deinococci</taxon>
        <taxon>Deinococcales</taxon>
        <taxon>Deinococcaceae</taxon>
        <taxon>Deinococcus</taxon>
    </lineage>
</organism>
<comment type="caution">
    <text evidence="1">The sequence shown here is derived from an EMBL/GenBank/DDBJ whole genome shotgun (WGS) entry which is preliminary data.</text>
</comment>
<reference evidence="1 2" key="1">
    <citation type="submission" date="2024-02" db="EMBL/GenBank/DDBJ databases">
        <title>Deinococcus xinjiangensis NBRC 107630.</title>
        <authorList>
            <person name="Ichikawa N."/>
            <person name="Katano-Makiyama Y."/>
            <person name="Hidaka K."/>
        </authorList>
    </citation>
    <scope>NUCLEOTIDE SEQUENCE [LARGE SCALE GENOMIC DNA]</scope>
    <source>
        <strain evidence="1 2">NBRC 107630</strain>
    </source>
</reference>
<accession>A0ABP9V5V8</accession>
<proteinExistence type="predicted"/>
<dbReference type="Proteomes" id="UP001458946">
    <property type="component" value="Unassembled WGS sequence"/>
</dbReference>
<evidence type="ECO:0000313" key="1">
    <source>
        <dbReference type="EMBL" id="GAA5500609.1"/>
    </source>
</evidence>
<evidence type="ECO:0000313" key="2">
    <source>
        <dbReference type="Proteomes" id="UP001458946"/>
    </source>
</evidence>
<gene>
    <name evidence="1" type="ORF">Dxin01_00331</name>
</gene>